<gene>
    <name evidence="2" type="ORF">A3H53_00015</name>
</gene>
<name>A0A1F6XZL4_9BACT</name>
<evidence type="ECO:0000313" key="3">
    <source>
        <dbReference type="Proteomes" id="UP000176479"/>
    </source>
</evidence>
<dbReference type="Proteomes" id="UP000176479">
    <property type="component" value="Unassembled WGS sequence"/>
</dbReference>
<feature type="domain" description="HTH cro/C1-type" evidence="1">
    <location>
        <begin position="34"/>
        <end position="68"/>
    </location>
</feature>
<dbReference type="EMBL" id="MFVK01000019">
    <property type="protein sequence ID" value="OGI99531.1"/>
    <property type="molecule type" value="Genomic_DNA"/>
</dbReference>
<comment type="caution">
    <text evidence="2">The sequence shown here is derived from an EMBL/GenBank/DDBJ whole genome shotgun (WGS) entry which is preliminary data.</text>
</comment>
<dbReference type="InterPro" id="IPR001387">
    <property type="entry name" value="Cro/C1-type_HTH"/>
</dbReference>
<evidence type="ECO:0000313" key="2">
    <source>
        <dbReference type="EMBL" id="OGI99531.1"/>
    </source>
</evidence>
<reference evidence="2 3" key="1">
    <citation type="journal article" date="2016" name="Nat. Commun.">
        <title>Thousands of microbial genomes shed light on interconnected biogeochemical processes in an aquifer system.</title>
        <authorList>
            <person name="Anantharaman K."/>
            <person name="Brown C.T."/>
            <person name="Hug L.A."/>
            <person name="Sharon I."/>
            <person name="Castelle C.J."/>
            <person name="Probst A.J."/>
            <person name="Thomas B.C."/>
            <person name="Singh A."/>
            <person name="Wilkins M.J."/>
            <person name="Karaoz U."/>
            <person name="Brodie E.L."/>
            <person name="Williams K.H."/>
            <person name="Hubbard S.S."/>
            <person name="Banfield J.F."/>
        </authorList>
    </citation>
    <scope>NUCLEOTIDE SEQUENCE [LARGE SCALE GENOMIC DNA]</scope>
</reference>
<protein>
    <recommendedName>
        <fullName evidence="1">HTH cro/C1-type domain-containing protein</fullName>
    </recommendedName>
</protein>
<proteinExistence type="predicted"/>
<dbReference type="PROSITE" id="PS50943">
    <property type="entry name" value="HTH_CROC1"/>
    <property type="match status" value="1"/>
</dbReference>
<evidence type="ECO:0000259" key="1">
    <source>
        <dbReference type="PROSITE" id="PS50943"/>
    </source>
</evidence>
<sequence length="311" mass="36855">MPKTNLGQFLYSERIRRQYESISDYLKDYTNIPISEPYYRDIETGRKKIKVDKAETLCKALKLNKREFYYHLLGDVLPADIMKELLKPIVNTTFKTPSEEFNKLNERISILRKAYEKKLIEEPYIVDAKIVKYLDDNLEILPLIHFIYMRKISTFEELQKIIVKNNIKKQFTQIIDEFERYNIAIINRKEKTVVRYRKIFKIPKTEMGIKFKDRFLKSEIDEATRTIKKEQTISPDNTFIYSSIACIKNGMGLKRVSDKLTDLLAEIEVEESSLDEYDTVPYFVSIVFSSREKYDVRKNSGRNTNLKKEGI</sequence>
<accession>A0A1F6XZL4</accession>
<organism evidence="2 3">
    <name type="scientific">Candidatus Nomurabacteria bacterium RIFCSPLOWO2_02_FULL_40_10</name>
    <dbReference type="NCBI Taxonomy" id="1801786"/>
    <lineage>
        <taxon>Bacteria</taxon>
        <taxon>Candidatus Nomuraibacteriota</taxon>
    </lineage>
</organism>
<dbReference type="AlphaFoldDB" id="A0A1F6XZL4"/>